<dbReference type="SUPFAM" id="SSF53681">
    <property type="entry name" value="Aspartate/glutamate racemase"/>
    <property type="match status" value="2"/>
</dbReference>
<protein>
    <submittedName>
        <fullName evidence="2">Aspartate/glutamate racemase family protein</fullName>
    </submittedName>
</protein>
<keyword evidence="1" id="KW-0413">Isomerase</keyword>
<dbReference type="Pfam" id="PF01177">
    <property type="entry name" value="Asp_Glu_race"/>
    <property type="match status" value="1"/>
</dbReference>
<dbReference type="InterPro" id="IPR001920">
    <property type="entry name" value="Asp/Glu_race"/>
</dbReference>
<name>A0ABV8SJD4_9GAMM</name>
<organism evidence="2 3">
    <name type="scientific">Steroidobacter flavus</name>
    <dbReference type="NCBI Taxonomy" id="1842136"/>
    <lineage>
        <taxon>Bacteria</taxon>
        <taxon>Pseudomonadati</taxon>
        <taxon>Pseudomonadota</taxon>
        <taxon>Gammaproteobacteria</taxon>
        <taxon>Steroidobacterales</taxon>
        <taxon>Steroidobacteraceae</taxon>
        <taxon>Steroidobacter</taxon>
    </lineage>
</organism>
<comment type="caution">
    <text evidence="2">The sequence shown here is derived from an EMBL/GenBank/DDBJ whole genome shotgun (WGS) entry which is preliminary data.</text>
</comment>
<reference evidence="3" key="1">
    <citation type="journal article" date="2019" name="Int. J. Syst. Evol. Microbiol.">
        <title>The Global Catalogue of Microorganisms (GCM) 10K type strain sequencing project: providing services to taxonomists for standard genome sequencing and annotation.</title>
        <authorList>
            <consortium name="The Broad Institute Genomics Platform"/>
            <consortium name="The Broad Institute Genome Sequencing Center for Infectious Disease"/>
            <person name="Wu L."/>
            <person name="Ma J."/>
        </authorList>
    </citation>
    <scope>NUCLEOTIDE SEQUENCE [LARGE SCALE GENOMIC DNA]</scope>
    <source>
        <strain evidence="3">CGMCC 1.10759</strain>
    </source>
</reference>
<proteinExistence type="predicted"/>
<evidence type="ECO:0000313" key="2">
    <source>
        <dbReference type="EMBL" id="MFC4307663.1"/>
    </source>
</evidence>
<evidence type="ECO:0000256" key="1">
    <source>
        <dbReference type="ARBA" id="ARBA00023235"/>
    </source>
</evidence>
<sequence length="231" mass="25240">MTSTMKRIGLIGGISWAATADYYRYINLEVRRRLGGHHSAHMIIRSLDLEPLLKQADDVPTLERVMFHAGEDLRAANADLLAIASFTGHRYARPLHQSSVPFVDLTQAIGAAVRSARYERIAVWATSYALQDTALMSQLGTLSRAQLMPPPRDMHAALDRIVFSELAAGALTERSTQTLQQLLLQQVHEGAQALLLATTDFSPLLSALDAPVPLLDGARIHCHCLVDAALA</sequence>
<dbReference type="RefSeq" id="WP_380594119.1">
    <property type="nucleotide sequence ID" value="NZ_JBHSDU010000001.1"/>
</dbReference>
<dbReference type="EMBL" id="JBHSDU010000001">
    <property type="protein sequence ID" value="MFC4307663.1"/>
    <property type="molecule type" value="Genomic_DNA"/>
</dbReference>
<keyword evidence="3" id="KW-1185">Reference proteome</keyword>
<dbReference type="Proteomes" id="UP001595904">
    <property type="component" value="Unassembled WGS sequence"/>
</dbReference>
<dbReference type="PANTHER" id="PTHR21198:SF7">
    <property type="entry name" value="ASPARTATE-GLUTAMATE RACEMASE FAMILY"/>
    <property type="match status" value="1"/>
</dbReference>
<evidence type="ECO:0000313" key="3">
    <source>
        <dbReference type="Proteomes" id="UP001595904"/>
    </source>
</evidence>
<dbReference type="Gene3D" id="3.40.50.1860">
    <property type="match status" value="2"/>
</dbReference>
<accession>A0ABV8SJD4</accession>
<gene>
    <name evidence="2" type="ORF">ACFPN2_01080</name>
</gene>
<dbReference type="InterPro" id="IPR015942">
    <property type="entry name" value="Asp/Glu/hydantoin_racemase"/>
</dbReference>
<dbReference type="PANTHER" id="PTHR21198">
    <property type="entry name" value="GLUTAMATE RACEMASE"/>
    <property type="match status" value="1"/>
</dbReference>